<dbReference type="PANTHER" id="PTHR48098:SF6">
    <property type="entry name" value="FERRI-BACILLIBACTIN ESTERASE BESA"/>
    <property type="match status" value="1"/>
</dbReference>
<accession>A0A921EA73</accession>
<dbReference type="SUPFAM" id="SSF89550">
    <property type="entry name" value="PHP domain-like"/>
    <property type="match status" value="1"/>
</dbReference>
<dbReference type="EMBL" id="DYXT01000039">
    <property type="protein sequence ID" value="HJE39621.1"/>
    <property type="molecule type" value="Genomic_DNA"/>
</dbReference>
<gene>
    <name evidence="2" type="ORF">K8V47_07705</name>
</gene>
<dbReference type="InterPro" id="IPR003141">
    <property type="entry name" value="Pol/His_phosphatase_N"/>
</dbReference>
<dbReference type="PANTHER" id="PTHR48098">
    <property type="entry name" value="ENTEROCHELIN ESTERASE-RELATED"/>
    <property type="match status" value="1"/>
</dbReference>
<evidence type="ECO:0000259" key="1">
    <source>
        <dbReference type="SMART" id="SM00481"/>
    </source>
</evidence>
<proteinExistence type="predicted"/>
<protein>
    <recommendedName>
        <fullName evidence="1">Polymerase/histidinol phosphatase N-terminal domain-containing protein</fullName>
    </recommendedName>
</protein>
<dbReference type="AlphaFoldDB" id="A0A921EA73"/>
<dbReference type="Proteomes" id="UP000711407">
    <property type="component" value="Unassembled WGS sequence"/>
</dbReference>
<organism evidence="2 3">
    <name type="scientific">Candidatus Amulumruptor caecigallinarius</name>
    <dbReference type="NCBI Taxonomy" id="2109911"/>
    <lineage>
        <taxon>Bacteria</taxon>
        <taxon>Pseudomonadati</taxon>
        <taxon>Bacteroidota</taxon>
        <taxon>Bacteroidia</taxon>
        <taxon>Bacteroidales</taxon>
        <taxon>Muribaculaceae</taxon>
        <taxon>Candidatus Amulumruptor</taxon>
    </lineage>
</organism>
<dbReference type="SUPFAM" id="SSF53474">
    <property type="entry name" value="alpha/beta-Hydrolases"/>
    <property type="match status" value="1"/>
</dbReference>
<comment type="caution">
    <text evidence="2">The sequence shown here is derived from an EMBL/GenBank/DDBJ whole genome shotgun (WGS) entry which is preliminary data.</text>
</comment>
<dbReference type="Gene3D" id="3.40.50.1820">
    <property type="entry name" value="alpha/beta hydrolase"/>
    <property type="match status" value="1"/>
</dbReference>
<evidence type="ECO:0000313" key="3">
    <source>
        <dbReference type="Proteomes" id="UP000711407"/>
    </source>
</evidence>
<dbReference type="InterPro" id="IPR050583">
    <property type="entry name" value="Mycobacterial_A85_antigen"/>
</dbReference>
<sequence>MKKLIVLLSAVIAVVQIGRSATFDVKVPEGTKKCYVCGKFNGWSAVDAVAMTMVDTDRFKLELPDVSESDVANGFKYLCGRDWAYVEKSASGGEIDNRTVTGSPDVVGSWASVPQWEVETLEMVLNGISRQVRVYLPEGYDESSEAYPVMYYNTVQQRYNNAGADDDRGDDFFGSVSWNAHETMEALRSEGVSPYIMVEVSSFLPENTVDYNEDFEGTGCADEWLTAFVGELMPAINSRYRVADEAATIVGADYGALFGLYTAISRPDLFGRCVAMSPMLWINPGTFDELAASASERTAAQYFYLSSGSLEPGWMTQGVSSLADALGGISGAVVHNVVFEGAAHDDEDWGASFGNILRAMADGSSPSAKVNAVRSKAVSRAAADFASSVYTLYAGEDADNMQRIGTLAYTEDFRKQGSSTAVKAYVITNDIAASLKSKYYWNVACGEDASAGWLLADNKSIGFSSKKDEISWHNVAVLEDGTTANVAAHSKGFKVVTATSSTAMTRGEAHLQTATVKFPGADKSFSVHYGSVNSASDMGAISAVCNVSDNCVEAVVTYDFNLNKVTVEETAFGQSLDDVVVESFTAVPAVCSVGQDVAVSLVLDGSCGVEISCQRDFAEDVPVDVRRGSDGSYEMTLSGVKEGIYTFMVDLVNGSNRLDGAAEINVRVLSSSTSSASTLLTVNPYRSVDWSSIGRYKANFHTHTSQSFDTKFTTTEVVDRYRAAGYSILSLTDHDANSYPWNMFSLYNPAAEDRDPWSMGMLAVPGVELSKDRRNSWSEKTGGEFNHHNDFFTGRKGQEFMSLRESYAYTQAIGGMQIINHPGQYWNLSTTYTPGAKNSPEWHAENFRLYDSLIGLEVYNQGNRRPNDRILWDQVLTLTMPERPVWGYSCDDTHTAEQYFRNYEFMLMPELTIDALKEAMREGQLVISYEYTGSGENKAPAVTSIDVDESRSLITVVSDDADMIEWISSTHQEQSGVASSRKSTVVGIGKTFDYSGFQGSYVRARLTNKYGETAIQPFGFVADGQSSVDDVRSTTPGVEFSVALAQDASTAVVTCSEPMTRISFVNAAGVVAKTVECGADCEVSVNVDNLAHGAYVIVGATERAAYTAKLMLP</sequence>
<dbReference type="InterPro" id="IPR000801">
    <property type="entry name" value="Esterase-like"/>
</dbReference>
<dbReference type="Pfam" id="PF00756">
    <property type="entry name" value="Esterase"/>
    <property type="match status" value="1"/>
</dbReference>
<reference evidence="2" key="2">
    <citation type="submission" date="2021-09" db="EMBL/GenBank/DDBJ databases">
        <authorList>
            <person name="Gilroy R."/>
        </authorList>
    </citation>
    <scope>NUCLEOTIDE SEQUENCE</scope>
    <source>
        <strain evidence="2">4100</strain>
    </source>
</reference>
<name>A0A921EA73_9BACT</name>
<feature type="domain" description="Polymerase/histidinol phosphatase N-terminal" evidence="1">
    <location>
        <begin position="698"/>
        <end position="773"/>
    </location>
</feature>
<evidence type="ECO:0000313" key="2">
    <source>
        <dbReference type="EMBL" id="HJE39621.1"/>
    </source>
</evidence>
<reference evidence="2" key="1">
    <citation type="journal article" date="2021" name="PeerJ">
        <title>Extensive microbial diversity within the chicken gut microbiome revealed by metagenomics and culture.</title>
        <authorList>
            <person name="Gilroy R."/>
            <person name="Ravi A."/>
            <person name="Getino M."/>
            <person name="Pursley I."/>
            <person name="Horton D.L."/>
            <person name="Alikhan N.F."/>
            <person name="Baker D."/>
            <person name="Gharbi K."/>
            <person name="Hall N."/>
            <person name="Watson M."/>
            <person name="Adriaenssens E.M."/>
            <person name="Foster-Nyarko E."/>
            <person name="Jarju S."/>
            <person name="Secka A."/>
            <person name="Antonio M."/>
            <person name="Oren A."/>
            <person name="Chaudhuri R.R."/>
            <person name="La Ragione R."/>
            <person name="Hildebrand F."/>
            <person name="Pallen M.J."/>
        </authorList>
    </citation>
    <scope>NUCLEOTIDE SEQUENCE</scope>
    <source>
        <strain evidence="2">4100</strain>
    </source>
</reference>
<dbReference type="InterPro" id="IPR016195">
    <property type="entry name" value="Pol/histidinol_Pase-like"/>
</dbReference>
<dbReference type="Gene3D" id="3.20.20.140">
    <property type="entry name" value="Metal-dependent hydrolases"/>
    <property type="match status" value="1"/>
</dbReference>
<dbReference type="SMART" id="SM00481">
    <property type="entry name" value="POLIIIAc"/>
    <property type="match status" value="1"/>
</dbReference>
<dbReference type="InterPro" id="IPR029058">
    <property type="entry name" value="AB_hydrolase_fold"/>
</dbReference>